<reference evidence="5" key="1">
    <citation type="submission" date="2017-04" db="EMBL/GenBank/DDBJ databases">
        <authorList>
            <person name="Varghese N."/>
            <person name="Submissions S."/>
        </authorList>
    </citation>
    <scope>NUCLEOTIDE SEQUENCE [LARGE SCALE GENOMIC DNA]</scope>
    <source>
        <strain evidence="5">Ballard 720</strain>
    </source>
</reference>
<dbReference type="NCBIfam" id="TIGR01901">
    <property type="entry name" value="adhes_NPXG"/>
    <property type="match status" value="1"/>
</dbReference>
<protein>
    <submittedName>
        <fullName evidence="4">Filamentous hemagglutinin family N-terminal domain-containing protein</fullName>
    </submittedName>
</protein>
<evidence type="ECO:0000313" key="4">
    <source>
        <dbReference type="EMBL" id="SMF19077.1"/>
    </source>
</evidence>
<dbReference type="Proteomes" id="UP000192911">
    <property type="component" value="Unassembled WGS sequence"/>
</dbReference>
<feature type="domain" description="Filamentous haemagglutinin FhaB/tRNA nuclease CdiA-like TPS" evidence="3">
    <location>
        <begin position="134"/>
        <end position="257"/>
    </location>
</feature>
<dbReference type="InterPro" id="IPR021026">
    <property type="entry name" value="Filamn_hemagglutn_DUF3739"/>
</dbReference>
<dbReference type="InterPro" id="IPR012334">
    <property type="entry name" value="Pectin_lyas_fold"/>
</dbReference>
<dbReference type="SUPFAM" id="SSF51126">
    <property type="entry name" value="Pectin lyase-like"/>
    <property type="match status" value="1"/>
</dbReference>
<organism evidence="4 5">
    <name type="scientific">Trinickia caryophylli</name>
    <name type="common">Paraburkholderia caryophylli</name>
    <dbReference type="NCBI Taxonomy" id="28094"/>
    <lineage>
        <taxon>Bacteria</taxon>
        <taxon>Pseudomonadati</taxon>
        <taxon>Pseudomonadota</taxon>
        <taxon>Betaproteobacteria</taxon>
        <taxon>Burkholderiales</taxon>
        <taxon>Burkholderiaceae</taxon>
        <taxon>Trinickia</taxon>
    </lineage>
</organism>
<dbReference type="PANTHER" id="PTHR12338:SF5">
    <property type="entry name" value="ANTIGEN 43-RELATED"/>
    <property type="match status" value="1"/>
</dbReference>
<dbReference type="InterPro" id="IPR050909">
    <property type="entry name" value="Bact_Autotransporter_VF"/>
</dbReference>
<evidence type="ECO:0000313" key="5">
    <source>
        <dbReference type="Proteomes" id="UP000192911"/>
    </source>
</evidence>
<evidence type="ECO:0000256" key="1">
    <source>
        <dbReference type="SAM" id="MobiDB-lite"/>
    </source>
</evidence>
<dbReference type="Gene3D" id="2.160.20.10">
    <property type="entry name" value="Single-stranded right-handed beta-helix, Pectin lyase-like"/>
    <property type="match status" value="1"/>
</dbReference>
<feature type="compositionally biased region" description="Polar residues" evidence="1">
    <location>
        <begin position="1"/>
        <end position="13"/>
    </location>
</feature>
<dbReference type="EMBL" id="FXAH01000003">
    <property type="protein sequence ID" value="SMF19077.1"/>
    <property type="molecule type" value="Genomic_DNA"/>
</dbReference>
<accession>A0A1X7DPJ1</accession>
<proteinExistence type="predicted"/>
<gene>
    <name evidence="4" type="ORF">SAMN06295900_103481</name>
</gene>
<dbReference type="STRING" id="28094.SAMN06295900_103481"/>
<evidence type="ECO:0000259" key="3">
    <source>
        <dbReference type="SMART" id="SM00912"/>
    </source>
</evidence>
<name>A0A1X7DPJ1_TRICW</name>
<sequence>MTSRTRTGQSIQRPASARRPLRCGPHPLYRAIALALAAGAGTGSAQAAGMVNLGQVGAQAAAARAGGGRTVNLGVSPAQALQGSQRSIQNLGQAARAIAAQVAAQQAAAALATANVPNGLAPGGLEVAPGASSDPNNPALWINANLPAQTRNADGTVKVDVKQTAQSAVLTWQTMNVGRQTTLNFDQSAGTQANGANNWVVLNRIQDPSGKPSQILGNITAQGSVYVVNRNGILFGPGSQVNLHSLVASSLDFLNQNDRPIQTTADVVNSNKLFLGLSGSAGGLASLEQGQSGGTAANLPPNEVLGLGNKVTIASPGDYQTPGAVTIAPGASITTHANGTASDGGFVLIAAPSVNNGGSIVANDGQVVLAAGVGVALRPNPTTPQVLLPELSGALYLGGTDVTPVGVLTNSGLVSAARGNINLLGTNIYQNGVVAATTSVNTPGRITISTVDEYVANTPAGTAYPGVPLVQTGASGTADATSRAGELVFGSGSVTAVLPDGNGQTATSTPGTTFAAGAVTMTAGAVWLQSGSLIEAPGSTVTVAALTPSAALNRTPSEMTLVPGRVYLDDGAAIDVSGIANYTLPMSSILLAINTLNQNDLADSPLQRTGLLNGLKGVIVDSTQTGTRGDGVQWVGSPLLNLAGAVNLMPRTVDQLLTNGGTINLSGQEVLTAPGSVLNLNGGYVHYLGGTVATTRLIDASGAIVPIGQADPNDRFVAVAGTFVDKHPRWNVTNQWHDPLLAGGVYQPDFIVGGNAGTLNVFASKATVLDGTITAESFAGARQVQGGSAPAGGTFALGVGAALTEGAATATSGASGYVILQDRAPQLGGIAPGFNVVTALDPSAFAGLSSTDPDNVLATTVVPVRTLNEGGFSKLAVTEDKRRGKGLEVAAGTQLALQPGGSVNIDALGPATILGNIAVPAGTIAIQAAGDLVLGANATLNVAGQWVNNDQMSAPASEAGGKQFINGGSITLATRDGSLNGIDTTGSIILQPGSVIDLSSGGEMLANGQLAMANGVPLGTAGSLSLLTYQGPHFNSEDSAPPLPTSQPSAGRIAMAGLIKSYGFAGGGTLTLQAPGFQIGGDAATAPAWDLVLPESFFSTQGFGKYVLNAMYDTTVAPGANVVLTQRNLLPDVRALQQTVSGSDIAAGGLTSVGTLDAYRRQPTSLVLTAGGEMQWLNVPQYAGTTGAVTVGEGAAIVADAGASIGLGSPLQVTVLGKLVAPGGSITLSADSGPSDYSQPGQYASGGLVTTAGKSVWLGADAVLDARGVALIDPLGAPAKNGLRSDVPTTGRVLPGGSVTISDDSGFIVAQAGSVIDVSGAAATLDRLQPSGGYASQTVWSDAGSITLSGTSGLLFDGTLRARPGAPEAQGGTLTLLAQVGSNNGIAPGSGGTTTRLPGATAILFRQSGDDVPADLAPGQSLGTPSGVLQFAADRLTDSGISTLVVRGSKNPTLFSLAPVAFAGDVTLTLPGAAIFQTGALIALQAGAVSLPDLASGTASIGAPHVTIDAPYVEIQGQGGQGKTLAPIGALADATLDVNASFIDIVDKAQLANFGQANFTSTGDIRLSSVTQISAGGDALEPGELFSPGNMTFKAASLYPSTGSTFILDAVGPAADKPTTIAFASNGSAGAPLSAGGTLLVDANRIVQAGTVRAPSGALVFGVGDPSDAATKSQFNNLPLVATDSVLLANGSVTSVSNGGLTIPYGATVDGTDWRFDPIGTGVLPRNMTAPPAKYVGVNAGAVSLDAGATIDLSGGGNLQAAEWVPGLGGTRDVLSQYTISYASSSAGVAVPVNAGGANVFAVMPGVQSPVAAYDPSLTKTAQPATGGYTTSSIGVGQAGLDSPVGQSVYLSGVPGLPAGFYTLLPAKYATLPGAYRVTLANASGAVQPGASQTLPDGTIVTAGYFGNALTGSRSATPVYFDVQAVPVWQQYSDYTVTGANAFFSSLAANAGHVAPQLPKDAGQLVLAAQNALTLGAKLQTGADSDGAPAEVDIASRDIQIVGDGQAALPGYLAIGATELGALNAGSLLIGGTRTQTTSGITINALANSVVVSNDAAHPLQGPEIILVTKTDTSGSDPNAANGLRIDAGSVVTAKGDYPAVKDVPISIGQVANSTTGAAAVSGDGALLEVSNGAPSVVTRANTTGTGQLTIQAGAILNGGQSLTLDSSGSVFSDPAATFAANVITVDGSSITFANDTHAVLPSGFIVGAGQLAQFANAQQVNLRSSGAMNFIGDIDAAFTHGVDLSAASFTGDGGAVTISGRRVALTNEVGTAAPAASGGGGSLTVNADEIDLGTGNRSTNGFGAVTMNANGGMVGQGNGVFDFGGATVTFNAPVFIADQGSGQTVRTTGALALNAGAGTPLAMKPVGGALTFIGGTLDDGALIEAPAGNVTLEATSGNLTIHDGARVSTSGVAKQFYDVTQYAPGGAISLKADAGTVDVRPGATLDFAGAGSGAAAGSLALSAPKGTVQLAGTIKGQAAGDYQGGSLSVDTGGAVDLDSLAIELAASGVDDALSVWTRSGNLTLSSGNRLKAARVSLTADGGAGGQDATGGNVRIDGTIDASGTAGGQIALYGKSGVDVEGSLIASAIDGSQRGGSVNIGTTATPRGTVTVNGSYGYENISAAESGVIRLGPNALIDVSGGRADPTLAGSVNLRAPLLSSGDVNVELGAASGAPGPRIRGAGAVKLEAYAIWSTTDPSTGAQHFDGIVDPAGWYDGNGNQLAGTTTNGYFTPTVANTAHQNFYGYINNDMTAAQPGTLMSFIENGLGATPAFAGRMSGFANFEAVPGVALVNPDASINNGGISVLTNWNLGAGLPNNSGTITPAFRYQGSIAPRLTLQAAGDITLNASITDGFYQSQAATILGASGGASASYDDAKVLFDQYVNADTAQTVVSFRGGGSASLPSLDPANYALSAPLQGQSGDYYANYVAYATAWNNDYQRWQTNNRAGKLIFPISPSVKVAPLLSNYATYALYAADYYAKYMSTYSPGNAVATWGTPTPLSLPTLATDYATYISTYVSRYFGRVSQLSASGALAGTLNFFYAPAAPLPMAGGNIGILPGNAPASVPTVNNPLPLAFATLSGGQSSSYRIVAGSDTQSANPLALQAAWAAQSSAGVPPSGSGNVTLNGHTSYVDSNGATLLEPTMIRTGTGSIDIAARNDLQLTDSTAPGVVYTAGAPAAGSPAGRSAAIAKGDSVFGRPDLLVTTQVNPDSAGDITIHAQHDIRGVESVQDTDGSITGQPGANLSQFWWPWMEVGPVPTVTFNGGTPVLADISRTSINFGAFGQGVMSVGGDVSITAGRNISDLGVSLPTTWYKDASGNVVTVGGGNLVVKAGGDVLSGDYFVAKGTGSITAGGRIGADFTVPGTPSAVGTLLAAQDTQWNVVARQGVDIGGVFNPSYVQSDALLNTYHQHADGQGYSPDSAVNVFAATGDVTFGSLPNLDFMGGTFTATLPGSSANAAWVLPAGLGLVAFSGGIDVSSGGLLYPSATGNLNLIGDGTINVFASADSRGKVFDQFGLADIDPSAMPSPTSQTLGFDEADYASTAAHTSSSEPAHVYSLTGSVVDGAAGADGLYRRLAVLRVDKPSVVQAGDDIVNLVFRGQNGADGDITRIVAGRDIYDAPFAGGDRVPSIVLGGPGTLEVEAGRNLGPFTNQQESFGVNPTNYSNGQLVYTGINTVGNAINPNLQHESADIDVLFGVAPGIDTSRFIASYIDPAGSGAGIAGTPQALVDFMRRYGNAASGGPLTPSEAWARFETLPSLVQRVLVEKVFFDVLTAVGQDYNRGDASSNPYYHQYARGYQAINTLFPASLGYTANSLGGGSNGTAASVVTGNLDMRGSTIQTQQGGNISILGPGGRAMVGGSSSPPAIVSDGKVVAGPGTMGILTLEKGDINIFTDSSLLLAQSRVFTEQGGNMTIWSSNGDINAGKGASTAADIPPPNYLCDANHYCALDARGEVTGAGIATLQTIPGAPPGEVNLLAPRGTVDAGAAGVRASGNLNIAALHVANAVNIQAQGTATGATTTQTADAGALTSAGAAASAAGKMAQDLVKQNASGGATRRWVVTVEVDGFGQAAANQHACAGQQGCAAERS</sequence>
<dbReference type="InterPro" id="IPR008638">
    <property type="entry name" value="FhaB/CdiA-like_TPS"/>
</dbReference>
<feature type="chain" id="PRO_5012372047" evidence="2">
    <location>
        <begin position="48"/>
        <end position="4090"/>
    </location>
</feature>
<feature type="region of interest" description="Disordered" evidence="1">
    <location>
        <begin position="1"/>
        <end position="22"/>
    </location>
</feature>
<dbReference type="OrthoDB" id="218680at2"/>
<dbReference type="SMART" id="SM00912">
    <property type="entry name" value="Haemagg_act"/>
    <property type="match status" value="1"/>
</dbReference>
<evidence type="ECO:0000256" key="2">
    <source>
        <dbReference type="SAM" id="SignalP"/>
    </source>
</evidence>
<keyword evidence="2" id="KW-0732">Signal</keyword>
<dbReference type="InterPro" id="IPR011050">
    <property type="entry name" value="Pectin_lyase_fold/virulence"/>
</dbReference>
<keyword evidence="5" id="KW-1185">Reference proteome</keyword>
<dbReference type="GeneID" id="95548309"/>
<dbReference type="RefSeq" id="WP_085226380.1">
    <property type="nucleotide sequence ID" value="NZ_BSQD01000003.1"/>
</dbReference>
<dbReference type="PANTHER" id="PTHR12338">
    <property type="entry name" value="AUTOTRANSPORTER"/>
    <property type="match status" value="1"/>
</dbReference>
<feature type="signal peptide" evidence="2">
    <location>
        <begin position="1"/>
        <end position="47"/>
    </location>
</feature>
<dbReference type="Pfam" id="PF12545">
    <property type="entry name" value="DUF3739"/>
    <property type="match status" value="1"/>
</dbReference>